<feature type="transmembrane region" description="Helical" evidence="8">
    <location>
        <begin position="129"/>
        <end position="154"/>
    </location>
</feature>
<protein>
    <submittedName>
        <fullName evidence="9">Uncharacterized protein</fullName>
    </submittedName>
</protein>
<dbReference type="InterPro" id="IPR000425">
    <property type="entry name" value="MIP"/>
</dbReference>
<feature type="transmembrane region" description="Helical" evidence="8">
    <location>
        <begin position="174"/>
        <end position="194"/>
    </location>
</feature>
<keyword evidence="3 6" id="KW-0812">Transmembrane</keyword>
<dbReference type="InterPro" id="IPR023271">
    <property type="entry name" value="Aquaporin-like"/>
</dbReference>
<name>A0ABQ8H3N4_9ROSI</name>
<comment type="caution">
    <text evidence="9">The sequence shown here is derived from an EMBL/GenBank/DDBJ whole genome shotgun (WGS) entry which is preliminary data.</text>
</comment>
<feature type="transmembrane region" description="Helical" evidence="8">
    <location>
        <begin position="45"/>
        <end position="69"/>
    </location>
</feature>
<gene>
    <name evidence="9" type="ORF">JRO89_XS14G0034800</name>
</gene>
<dbReference type="PANTHER" id="PTHR45687">
    <property type="entry name" value="AQUAPORIN OR AQUAGLYCEROPORIN RELATED"/>
    <property type="match status" value="1"/>
</dbReference>
<dbReference type="SUPFAM" id="SSF81338">
    <property type="entry name" value="Aquaporin-like"/>
    <property type="match status" value="1"/>
</dbReference>
<evidence type="ECO:0000256" key="6">
    <source>
        <dbReference type="RuleBase" id="RU000477"/>
    </source>
</evidence>
<feature type="transmembrane region" description="Helical" evidence="8">
    <location>
        <begin position="254"/>
        <end position="275"/>
    </location>
</feature>
<evidence type="ECO:0000256" key="4">
    <source>
        <dbReference type="ARBA" id="ARBA00022989"/>
    </source>
</evidence>
<feature type="transmembrane region" description="Helical" evidence="8">
    <location>
        <begin position="206"/>
        <end position="227"/>
    </location>
</feature>
<accession>A0ABQ8H3N4</accession>
<dbReference type="PROSITE" id="PS00221">
    <property type="entry name" value="MIP"/>
    <property type="match status" value="1"/>
</dbReference>
<feature type="transmembrane region" description="Helical" evidence="8">
    <location>
        <begin position="81"/>
        <end position="100"/>
    </location>
</feature>
<evidence type="ECO:0000256" key="2">
    <source>
        <dbReference type="ARBA" id="ARBA00022448"/>
    </source>
</evidence>
<evidence type="ECO:0000313" key="10">
    <source>
        <dbReference type="Proteomes" id="UP000827721"/>
    </source>
</evidence>
<dbReference type="EMBL" id="JAFEMO010000014">
    <property type="protein sequence ID" value="KAH7547902.1"/>
    <property type="molecule type" value="Genomic_DNA"/>
</dbReference>
<evidence type="ECO:0000313" key="9">
    <source>
        <dbReference type="EMBL" id="KAH7547902.1"/>
    </source>
</evidence>
<dbReference type="CDD" id="cd00333">
    <property type="entry name" value="MIP"/>
    <property type="match status" value="1"/>
</dbReference>
<keyword evidence="2 6" id="KW-0813">Transport</keyword>
<dbReference type="PRINTS" id="PR00783">
    <property type="entry name" value="MINTRINSICP"/>
</dbReference>
<keyword evidence="10" id="KW-1185">Reference proteome</keyword>
<comment type="similarity">
    <text evidence="6">Belongs to the MIP/aquaporin (TC 1.A.8) family.</text>
</comment>
<feature type="compositionally biased region" description="Basic and acidic residues" evidence="7">
    <location>
        <begin position="1"/>
        <end position="10"/>
    </location>
</feature>
<organism evidence="9 10">
    <name type="scientific">Xanthoceras sorbifolium</name>
    <dbReference type="NCBI Taxonomy" id="99658"/>
    <lineage>
        <taxon>Eukaryota</taxon>
        <taxon>Viridiplantae</taxon>
        <taxon>Streptophyta</taxon>
        <taxon>Embryophyta</taxon>
        <taxon>Tracheophyta</taxon>
        <taxon>Spermatophyta</taxon>
        <taxon>Magnoliopsida</taxon>
        <taxon>eudicotyledons</taxon>
        <taxon>Gunneridae</taxon>
        <taxon>Pentapetalae</taxon>
        <taxon>rosids</taxon>
        <taxon>malvids</taxon>
        <taxon>Sapindales</taxon>
        <taxon>Sapindaceae</taxon>
        <taxon>Xanthoceroideae</taxon>
        <taxon>Xanthoceras</taxon>
    </lineage>
</organism>
<keyword evidence="4 8" id="KW-1133">Transmembrane helix</keyword>
<dbReference type="Pfam" id="PF00230">
    <property type="entry name" value="MIP"/>
    <property type="match status" value="1"/>
</dbReference>
<evidence type="ECO:0000256" key="7">
    <source>
        <dbReference type="SAM" id="MobiDB-lite"/>
    </source>
</evidence>
<sequence length="292" mass="31131">MANHDIEENNGRSVVSGRRDFRDKKPPAPLIGAEELKKWSFYRALIAEFFGAVVFLYVTVMTMVNYYQLADPVKRGDPSPAIGILGIAWTFGVAMFLVVYSTTNISGGHVNPAVTFGFLLARKVPLVRAVMYGVAQCLGALSGAALAKLVVGAYEYNEYGGGANLVADGYSNGVGLVAEIIGTFVLVYVVFSSIDPKRNAIDSHVPVLAPVPVGFAVLVIHLATIPITGAGINPARSLAATIVLRHKAAWRVQWIFWVGPLAGAAIAAFFHQVILRGASVKGLGSFRSQSVL</sequence>
<evidence type="ECO:0000256" key="5">
    <source>
        <dbReference type="ARBA" id="ARBA00023136"/>
    </source>
</evidence>
<evidence type="ECO:0000256" key="3">
    <source>
        <dbReference type="ARBA" id="ARBA00022692"/>
    </source>
</evidence>
<proteinExistence type="inferred from homology"/>
<evidence type="ECO:0000256" key="1">
    <source>
        <dbReference type="ARBA" id="ARBA00004141"/>
    </source>
</evidence>
<dbReference type="InterPro" id="IPR034294">
    <property type="entry name" value="Aquaporin_transptr"/>
</dbReference>
<reference evidence="9 10" key="1">
    <citation type="submission" date="2021-02" db="EMBL/GenBank/DDBJ databases">
        <title>Plant Genome Project.</title>
        <authorList>
            <person name="Zhang R.-G."/>
        </authorList>
    </citation>
    <scope>NUCLEOTIDE SEQUENCE [LARGE SCALE GENOMIC DNA]</scope>
    <source>
        <tissue evidence="9">Leaves</tissue>
    </source>
</reference>
<evidence type="ECO:0000256" key="8">
    <source>
        <dbReference type="SAM" id="Phobius"/>
    </source>
</evidence>
<keyword evidence="5 8" id="KW-0472">Membrane</keyword>
<dbReference type="Gene3D" id="1.20.1080.10">
    <property type="entry name" value="Glycerol uptake facilitator protein"/>
    <property type="match status" value="1"/>
</dbReference>
<feature type="region of interest" description="Disordered" evidence="7">
    <location>
        <begin position="1"/>
        <end position="22"/>
    </location>
</feature>
<comment type="subcellular location">
    <subcellularLocation>
        <location evidence="1">Membrane</location>
        <topology evidence="1">Multi-pass membrane protein</topology>
    </subcellularLocation>
</comment>
<dbReference type="InterPro" id="IPR022357">
    <property type="entry name" value="MIP_CS"/>
</dbReference>
<dbReference type="NCBIfam" id="TIGR00861">
    <property type="entry name" value="MIP"/>
    <property type="match status" value="1"/>
</dbReference>
<dbReference type="Proteomes" id="UP000827721">
    <property type="component" value="Unassembled WGS sequence"/>
</dbReference>